<reference evidence="4" key="1">
    <citation type="journal article" date="2019" name="Int. J. Syst. Evol. Microbiol.">
        <title>The Global Catalogue of Microorganisms (GCM) 10K type strain sequencing project: providing services to taxonomists for standard genome sequencing and annotation.</title>
        <authorList>
            <consortium name="The Broad Institute Genomics Platform"/>
            <consortium name="The Broad Institute Genome Sequencing Center for Infectious Disease"/>
            <person name="Wu L."/>
            <person name="Ma J."/>
        </authorList>
    </citation>
    <scope>NUCLEOTIDE SEQUENCE [LARGE SCALE GENOMIC DNA]</scope>
    <source>
        <strain evidence="4">KCTC 5701</strain>
    </source>
</reference>
<organism evidence="3 4">
    <name type="scientific">Streptomyces nogalater</name>
    <dbReference type="NCBI Taxonomy" id="38314"/>
    <lineage>
        <taxon>Bacteria</taxon>
        <taxon>Bacillati</taxon>
        <taxon>Actinomycetota</taxon>
        <taxon>Actinomycetes</taxon>
        <taxon>Kitasatosporales</taxon>
        <taxon>Streptomycetaceae</taxon>
        <taxon>Streptomyces</taxon>
    </lineage>
</organism>
<keyword evidence="2" id="KW-0732">Signal</keyword>
<feature type="region of interest" description="Disordered" evidence="1">
    <location>
        <begin position="259"/>
        <end position="373"/>
    </location>
</feature>
<accession>A0ABW0W7Q4</accession>
<feature type="signal peptide" evidence="2">
    <location>
        <begin position="1"/>
        <end position="27"/>
    </location>
</feature>
<evidence type="ECO:0000256" key="1">
    <source>
        <dbReference type="SAM" id="MobiDB-lite"/>
    </source>
</evidence>
<evidence type="ECO:0000313" key="3">
    <source>
        <dbReference type="EMBL" id="MFC5654231.1"/>
    </source>
</evidence>
<feature type="region of interest" description="Disordered" evidence="1">
    <location>
        <begin position="28"/>
        <end position="57"/>
    </location>
</feature>
<dbReference type="EMBL" id="JBHSOE010000002">
    <property type="protein sequence ID" value="MFC5654231.1"/>
    <property type="molecule type" value="Genomic_DNA"/>
</dbReference>
<protein>
    <recommendedName>
        <fullName evidence="5">Lipoprotein</fullName>
    </recommendedName>
</protein>
<proteinExistence type="predicted"/>
<comment type="caution">
    <text evidence="3">The sequence shown here is derived from an EMBL/GenBank/DDBJ whole genome shotgun (WGS) entry which is preliminary data.</text>
</comment>
<feature type="compositionally biased region" description="Acidic residues" evidence="1">
    <location>
        <begin position="359"/>
        <end position="373"/>
    </location>
</feature>
<keyword evidence="4" id="KW-1185">Reference proteome</keyword>
<dbReference type="Proteomes" id="UP001596065">
    <property type="component" value="Unassembled WGS sequence"/>
</dbReference>
<sequence>MVLGGSAAGLGCAVALCGLLLAGCTSGGDGPDRPATGTRSGGTARPGPSPTSVVDADPARLPRTRDQAAALVRAIMPGPSAFGPGTVRREPYESDPRRWAVLGDSCVWEQRALPADVLASLTRHYEIPARGGRGPLRLSAVVTVHRDAEQADWENAEVLEEMMRCPSQLLRPGEMLGNLTDVPNALGDSGNGFADDFLAESGTYTGEDVGGPHPYVWEQSRIGRFTLAVSARGAEGWTKRDLLDLLRRPHATMRASLRAAIERRTPTGSVPPPATGPTTPAATGPTTPETTGASTREMVGAPAPEAAGTEPLTAPGTMGARTAGTPRPTATGATSPATTGPTTPGKPRPATPEEHEPDAAEEPGLEIPEDGRR</sequence>
<feature type="compositionally biased region" description="Low complexity" evidence="1">
    <location>
        <begin position="276"/>
        <end position="343"/>
    </location>
</feature>
<evidence type="ECO:0008006" key="5">
    <source>
        <dbReference type="Google" id="ProtNLM"/>
    </source>
</evidence>
<name>A0ABW0W7Q4_STRNO</name>
<dbReference type="RefSeq" id="WP_344351922.1">
    <property type="nucleotide sequence ID" value="NZ_BAAASM010000054.1"/>
</dbReference>
<evidence type="ECO:0000256" key="2">
    <source>
        <dbReference type="SAM" id="SignalP"/>
    </source>
</evidence>
<feature type="chain" id="PRO_5045220840" description="Lipoprotein" evidence="2">
    <location>
        <begin position="28"/>
        <end position="373"/>
    </location>
</feature>
<evidence type="ECO:0000313" key="4">
    <source>
        <dbReference type="Proteomes" id="UP001596065"/>
    </source>
</evidence>
<gene>
    <name evidence="3" type="ORF">ACFP3J_01815</name>
</gene>